<name>A0A381YDA7_9ZZZZ</name>
<proteinExistence type="predicted"/>
<reference evidence="1" key="1">
    <citation type="submission" date="2018-05" db="EMBL/GenBank/DDBJ databases">
        <authorList>
            <person name="Lanie J.A."/>
            <person name="Ng W.-L."/>
            <person name="Kazmierczak K.M."/>
            <person name="Andrzejewski T.M."/>
            <person name="Davidsen T.M."/>
            <person name="Wayne K.J."/>
            <person name="Tettelin H."/>
            <person name="Glass J.I."/>
            <person name="Rusch D."/>
            <person name="Podicherti R."/>
            <person name="Tsui H.-C.T."/>
            <person name="Winkler M.E."/>
        </authorList>
    </citation>
    <scope>NUCLEOTIDE SEQUENCE</scope>
</reference>
<dbReference type="AlphaFoldDB" id="A0A381YDA7"/>
<dbReference type="EMBL" id="UINC01017972">
    <property type="protein sequence ID" value="SVA75059.1"/>
    <property type="molecule type" value="Genomic_DNA"/>
</dbReference>
<sequence>MRNQRLKRLEDLRLKLFEELEVLSNEKLNSCIDGKWSINQILYHLWLAEASSEQYIRTKTKYPDYLVSVSPLTYLKSKIVEFLLGLGIKFKAPQVVSQFPKKIDLQKLNEQWRKSRKSFDELILVLKEKNLDNKAIFKHGLLGRINLKLTLDFFDFHFKHHQKAINLLKK</sequence>
<evidence type="ECO:0008006" key="2">
    <source>
        <dbReference type="Google" id="ProtNLM"/>
    </source>
</evidence>
<dbReference type="SUPFAM" id="SSF109854">
    <property type="entry name" value="DinB/YfiT-like putative metalloenzymes"/>
    <property type="match status" value="1"/>
</dbReference>
<organism evidence="1">
    <name type="scientific">marine metagenome</name>
    <dbReference type="NCBI Taxonomy" id="408172"/>
    <lineage>
        <taxon>unclassified sequences</taxon>
        <taxon>metagenomes</taxon>
        <taxon>ecological metagenomes</taxon>
    </lineage>
</organism>
<dbReference type="InterPro" id="IPR034660">
    <property type="entry name" value="DinB/YfiT-like"/>
</dbReference>
<protein>
    <recommendedName>
        <fullName evidence="2">DinB-like domain-containing protein</fullName>
    </recommendedName>
</protein>
<evidence type="ECO:0000313" key="1">
    <source>
        <dbReference type="EMBL" id="SVA75059.1"/>
    </source>
</evidence>
<gene>
    <name evidence="1" type="ORF">METZ01_LOCUS127913</name>
</gene>
<accession>A0A381YDA7</accession>
<dbReference type="Gene3D" id="1.20.120.450">
    <property type="entry name" value="dinb family like domain"/>
    <property type="match status" value="1"/>
</dbReference>